<dbReference type="InterPro" id="IPR025870">
    <property type="entry name" value="Glyoxalase-like_dom"/>
</dbReference>
<protein>
    <submittedName>
        <fullName evidence="2">Glyoxalase-like domain-containing protein</fullName>
    </submittedName>
</protein>
<dbReference type="PANTHER" id="PTHR40265">
    <property type="entry name" value="BLL2707 PROTEIN"/>
    <property type="match status" value="1"/>
</dbReference>
<proteinExistence type="predicted"/>
<evidence type="ECO:0000259" key="1">
    <source>
        <dbReference type="Pfam" id="PF13468"/>
    </source>
</evidence>
<gene>
    <name evidence="2" type="ORF">SAMN05216216_103100</name>
</gene>
<reference evidence="3" key="1">
    <citation type="submission" date="2016-10" db="EMBL/GenBank/DDBJ databases">
        <authorList>
            <person name="Varghese N."/>
            <person name="Submissions S."/>
        </authorList>
    </citation>
    <scope>NUCLEOTIDE SEQUENCE [LARGE SCALE GENOMIC DNA]</scope>
    <source>
        <strain evidence="3">CGMCC 1.8895</strain>
    </source>
</reference>
<sequence>MIKFDHIIHYVNQLDDVREKAPLPVHTGGVHTRLGTENLLSYLDTRYIEYISIKDEKLFTDHVREAEDSFAKAIYKMNYTNDFIRYALAAEDIVMLRDRYRAQGYETLGPLYMERETDGETLRWSLLYIMHDTIMFPFFIQWEEPESERIERIKNFGVDMKPVKMTIKHEVEEIEEWRAFFDVIGVWQGEIDDRTTVELTEGKNPAISVELDMAGNSGKHLGAYYKFI</sequence>
<feature type="domain" description="Glyoxalase-like" evidence="1">
    <location>
        <begin position="4"/>
        <end position="172"/>
    </location>
</feature>
<evidence type="ECO:0000313" key="2">
    <source>
        <dbReference type="EMBL" id="SDK42722.1"/>
    </source>
</evidence>
<dbReference type="Gene3D" id="3.10.180.10">
    <property type="entry name" value="2,3-Dihydroxybiphenyl 1,2-Dioxygenase, domain 1"/>
    <property type="match status" value="1"/>
</dbReference>
<dbReference type="Proteomes" id="UP000199008">
    <property type="component" value="Unassembled WGS sequence"/>
</dbReference>
<dbReference type="STRING" id="576118.SAMN05216216_103100"/>
<dbReference type="PANTHER" id="PTHR40265:SF1">
    <property type="entry name" value="GLYOXALASE-LIKE DOMAIN-CONTAINING PROTEIN"/>
    <property type="match status" value="1"/>
</dbReference>
<dbReference type="OrthoDB" id="9111355at2"/>
<dbReference type="RefSeq" id="WP_092984517.1">
    <property type="nucleotide sequence ID" value="NZ_FNFY01000003.1"/>
</dbReference>
<name>A0A1G9BTE3_9BACL</name>
<evidence type="ECO:0000313" key="3">
    <source>
        <dbReference type="Proteomes" id="UP000199008"/>
    </source>
</evidence>
<dbReference type="Pfam" id="PF13468">
    <property type="entry name" value="Glyoxalase_3"/>
    <property type="match status" value="1"/>
</dbReference>
<organism evidence="2 3">
    <name type="scientific">Lacicoccus qingdaonensis</name>
    <dbReference type="NCBI Taxonomy" id="576118"/>
    <lineage>
        <taxon>Bacteria</taxon>
        <taxon>Bacillati</taxon>
        <taxon>Bacillota</taxon>
        <taxon>Bacilli</taxon>
        <taxon>Bacillales</taxon>
        <taxon>Salinicoccaceae</taxon>
        <taxon>Lacicoccus</taxon>
    </lineage>
</organism>
<dbReference type="AlphaFoldDB" id="A0A1G9BTE3"/>
<dbReference type="InterPro" id="IPR029068">
    <property type="entry name" value="Glyas_Bleomycin-R_OHBP_Dase"/>
</dbReference>
<accession>A0A1G9BTE3</accession>
<dbReference type="EMBL" id="FNFY01000003">
    <property type="protein sequence ID" value="SDK42722.1"/>
    <property type="molecule type" value="Genomic_DNA"/>
</dbReference>
<keyword evidence="3" id="KW-1185">Reference proteome</keyword>